<comment type="subcellular location">
    <subcellularLocation>
        <location evidence="7">Cell membrane</location>
        <topology evidence="7">Multi-pass membrane protein</topology>
    </subcellularLocation>
</comment>
<feature type="transmembrane region" description="Helical" evidence="7">
    <location>
        <begin position="57"/>
        <end position="79"/>
    </location>
</feature>
<feature type="compositionally biased region" description="Low complexity" evidence="8">
    <location>
        <begin position="325"/>
        <end position="339"/>
    </location>
</feature>
<gene>
    <name evidence="7" type="primary">lgt</name>
    <name evidence="9" type="ORF">E4M00_05670</name>
</gene>
<evidence type="ECO:0000256" key="2">
    <source>
        <dbReference type="ARBA" id="ARBA00022475"/>
    </source>
</evidence>
<comment type="function">
    <text evidence="7">Catalyzes the transfer of the diacylglyceryl group from phosphatidylglycerol to the sulfhydryl group of the N-terminal cysteine of a prolipoprotein, the first step in the formation of mature lipoproteins.</text>
</comment>
<dbReference type="UniPathway" id="UPA00664"/>
<comment type="caution">
    <text evidence="9">The sequence shown here is derived from an EMBL/GenBank/DDBJ whole genome shotgun (WGS) entry which is preliminary data.</text>
</comment>
<dbReference type="PANTHER" id="PTHR30589">
    <property type="entry name" value="PROLIPOPROTEIN DIACYLGLYCERYL TRANSFERASE"/>
    <property type="match status" value="1"/>
</dbReference>
<feature type="binding site" evidence="7">
    <location>
        <position position="152"/>
    </location>
    <ligand>
        <name>a 1,2-diacyl-sn-glycero-3-phospho-(1'-sn-glycerol)</name>
        <dbReference type="ChEBI" id="CHEBI:64716"/>
    </ligand>
</feature>
<dbReference type="GO" id="GO:0008961">
    <property type="term" value="F:phosphatidylglycerol-prolipoprotein diacylglyceryl transferase activity"/>
    <property type="evidence" value="ECO:0007669"/>
    <property type="project" value="UniProtKB-UniRule"/>
</dbReference>
<keyword evidence="2 7" id="KW-1003">Cell membrane</keyword>
<dbReference type="RefSeq" id="WP_135119488.1">
    <property type="nucleotide sequence ID" value="NZ_SPQZ01000002.1"/>
</dbReference>
<dbReference type="EMBL" id="SPQZ01000002">
    <property type="protein sequence ID" value="TFV98983.1"/>
    <property type="molecule type" value="Genomic_DNA"/>
</dbReference>
<comment type="similarity">
    <text evidence="1 7">Belongs to the Lgt family.</text>
</comment>
<name>A0A4Y9R5M1_9MICO</name>
<organism evidence="9 10">
    <name type="scientific">Orlajensenia leifsoniae</name>
    <dbReference type="NCBI Taxonomy" id="2561933"/>
    <lineage>
        <taxon>Bacteria</taxon>
        <taxon>Bacillati</taxon>
        <taxon>Actinomycetota</taxon>
        <taxon>Actinomycetes</taxon>
        <taxon>Micrococcales</taxon>
        <taxon>Microbacteriaceae</taxon>
        <taxon>Orlajensenia</taxon>
    </lineage>
</organism>
<proteinExistence type="inferred from homology"/>
<evidence type="ECO:0000256" key="1">
    <source>
        <dbReference type="ARBA" id="ARBA00007150"/>
    </source>
</evidence>
<feature type="compositionally biased region" description="Acidic residues" evidence="8">
    <location>
        <begin position="303"/>
        <end position="319"/>
    </location>
</feature>
<feature type="transmembrane region" description="Helical" evidence="7">
    <location>
        <begin position="251"/>
        <end position="273"/>
    </location>
</feature>
<keyword evidence="3 7" id="KW-0808">Transferase</keyword>
<evidence type="ECO:0000256" key="5">
    <source>
        <dbReference type="ARBA" id="ARBA00022989"/>
    </source>
</evidence>
<comment type="pathway">
    <text evidence="7">Protein modification; lipoprotein biosynthesis (diacylglyceryl transfer).</text>
</comment>
<evidence type="ECO:0000313" key="10">
    <source>
        <dbReference type="Proteomes" id="UP000298127"/>
    </source>
</evidence>
<keyword evidence="5 7" id="KW-1133">Transmembrane helix</keyword>
<feature type="transmembrane region" description="Helical" evidence="7">
    <location>
        <begin position="99"/>
        <end position="126"/>
    </location>
</feature>
<keyword evidence="9" id="KW-0328">Glycosyltransferase</keyword>
<dbReference type="HAMAP" id="MF_01147">
    <property type="entry name" value="Lgt"/>
    <property type="match status" value="1"/>
</dbReference>
<feature type="region of interest" description="Disordered" evidence="8">
    <location>
        <begin position="303"/>
        <end position="339"/>
    </location>
</feature>
<dbReference type="AlphaFoldDB" id="A0A4Y9R5M1"/>
<dbReference type="Pfam" id="PF01790">
    <property type="entry name" value="LGT"/>
    <property type="match status" value="1"/>
</dbReference>
<dbReference type="GO" id="GO:0005886">
    <property type="term" value="C:plasma membrane"/>
    <property type="evidence" value="ECO:0007669"/>
    <property type="project" value="UniProtKB-SubCell"/>
</dbReference>
<dbReference type="PROSITE" id="PS01311">
    <property type="entry name" value="LGT"/>
    <property type="match status" value="1"/>
</dbReference>
<feature type="transmembrane region" description="Helical" evidence="7">
    <location>
        <begin position="26"/>
        <end position="45"/>
    </location>
</feature>
<comment type="catalytic activity">
    <reaction evidence="7">
        <text>L-cysteinyl-[prolipoprotein] + a 1,2-diacyl-sn-glycero-3-phospho-(1'-sn-glycerol) = an S-1,2-diacyl-sn-glyceryl-L-cysteinyl-[prolipoprotein] + sn-glycerol 1-phosphate + H(+)</text>
        <dbReference type="Rhea" id="RHEA:56712"/>
        <dbReference type="Rhea" id="RHEA-COMP:14679"/>
        <dbReference type="Rhea" id="RHEA-COMP:14680"/>
        <dbReference type="ChEBI" id="CHEBI:15378"/>
        <dbReference type="ChEBI" id="CHEBI:29950"/>
        <dbReference type="ChEBI" id="CHEBI:57685"/>
        <dbReference type="ChEBI" id="CHEBI:64716"/>
        <dbReference type="ChEBI" id="CHEBI:140658"/>
        <dbReference type="EC" id="2.5.1.145"/>
    </reaction>
</comment>
<accession>A0A4Y9R5M1</accession>
<dbReference type="EC" id="2.5.1.145" evidence="7"/>
<evidence type="ECO:0000256" key="6">
    <source>
        <dbReference type="ARBA" id="ARBA00023136"/>
    </source>
</evidence>
<dbReference type="Proteomes" id="UP000298127">
    <property type="component" value="Unassembled WGS sequence"/>
</dbReference>
<evidence type="ECO:0000313" key="9">
    <source>
        <dbReference type="EMBL" id="TFV98983.1"/>
    </source>
</evidence>
<evidence type="ECO:0000256" key="8">
    <source>
        <dbReference type="SAM" id="MobiDB-lite"/>
    </source>
</evidence>
<sequence length="339" mass="36999">MSAPLSIPSPSWDGFEIPLGFATLNIHAYALCILAGIIVATIWTSRRLTKRGAEPGIVLDIALWAVPLGIVGARLYHVFTHPSDYFYEGANIWNPFQPGSIWAIWEGGGAIFGALIGGAIGVLIACRITGIRFLSFADALAPGLLAAQALGRLGNWFNHELFGQPTTMPWGLEIESTNPAWPAGLPEGTLFQPTFLYEMLWNILGIIVLVAFLERRFNMRWGKAFGFYLVWYGLGRWPLETIRLDPSEIFLGVRVNVWAAWAAILLGLIIILVQNRRHVGAELTPYSPGREWNAPLDSDEYADDAEVDSQGTDEIEPGDDASVIDSSDAGATSTTGSRA</sequence>
<evidence type="ECO:0000256" key="4">
    <source>
        <dbReference type="ARBA" id="ARBA00022692"/>
    </source>
</evidence>
<keyword evidence="6 7" id="KW-0472">Membrane</keyword>
<evidence type="ECO:0000256" key="3">
    <source>
        <dbReference type="ARBA" id="ARBA00022679"/>
    </source>
</evidence>
<dbReference type="PANTHER" id="PTHR30589:SF0">
    <property type="entry name" value="PHOSPHATIDYLGLYCEROL--PROLIPOPROTEIN DIACYLGLYCERYL TRANSFERASE"/>
    <property type="match status" value="1"/>
</dbReference>
<keyword evidence="10" id="KW-1185">Reference proteome</keyword>
<dbReference type="NCBIfam" id="TIGR00544">
    <property type="entry name" value="lgt"/>
    <property type="match status" value="1"/>
</dbReference>
<keyword evidence="4 7" id="KW-0812">Transmembrane</keyword>
<dbReference type="GO" id="GO:0042158">
    <property type="term" value="P:lipoprotein biosynthetic process"/>
    <property type="evidence" value="ECO:0007669"/>
    <property type="project" value="UniProtKB-UniRule"/>
</dbReference>
<keyword evidence="9" id="KW-0449">Lipoprotein</keyword>
<evidence type="ECO:0000256" key="7">
    <source>
        <dbReference type="HAMAP-Rule" id="MF_01147"/>
    </source>
</evidence>
<feature type="transmembrane region" description="Helical" evidence="7">
    <location>
        <begin position="133"/>
        <end position="151"/>
    </location>
</feature>
<reference evidence="9 10" key="1">
    <citation type="journal article" date="2018" name="J. Microbiol.">
        <title>Leifsonia flava sp. nov., a novel actinobacterium isolated from the rhizosphere of Aquilegia viridiflora.</title>
        <authorList>
            <person name="Cai Y."/>
            <person name="Tao W.Z."/>
            <person name="Ma Y.J."/>
            <person name="Cheng J."/>
            <person name="Zhang M.Y."/>
            <person name="Zhang Y.X."/>
        </authorList>
    </citation>
    <scope>NUCLEOTIDE SEQUENCE [LARGE SCALE GENOMIC DNA]</scope>
    <source>
        <strain evidence="9 10">SYP-B2174</strain>
    </source>
</reference>
<feature type="transmembrane region" description="Helical" evidence="7">
    <location>
        <begin position="195"/>
        <end position="213"/>
    </location>
</feature>
<protein>
    <recommendedName>
        <fullName evidence="7">Phosphatidylglycerol--prolipoprotein diacylglyceryl transferase</fullName>
        <ecNumber evidence="7">2.5.1.145</ecNumber>
    </recommendedName>
</protein>
<dbReference type="InterPro" id="IPR001640">
    <property type="entry name" value="Lgt"/>
</dbReference>
<feature type="transmembrane region" description="Helical" evidence="7">
    <location>
        <begin position="220"/>
        <end position="239"/>
    </location>
</feature>